<accession>A0A433TIB7</accession>
<dbReference type="InterPro" id="IPR051002">
    <property type="entry name" value="UBA_autophagy_assoc_protein"/>
</dbReference>
<feature type="compositionally biased region" description="Polar residues" evidence="3">
    <location>
        <begin position="1295"/>
        <end position="1304"/>
    </location>
</feature>
<feature type="compositionally biased region" description="Basic and acidic residues" evidence="3">
    <location>
        <begin position="616"/>
        <end position="625"/>
    </location>
</feature>
<dbReference type="OrthoDB" id="10015001at2759"/>
<sequence>MASTFLPYFGEDVEDICGKEELVTFSDVSCLYPSTQPLTVKYHLGSRVQTSPFDWIGIFPDQWADVSQPIARISLPFSERSPSKARRKSVTFSATAIKTLESKENKHFQFVYVNANRHVLGVSVPFKVKDERNSTSCKTEKGEDTDQDSERSESPVLLSSASEDEEEWDMSRHSVTLRQAWPAGTEASSASDLSDIVVLSTSPSQEAARLCPGQDEHQADVTGNATLAQLLRTMWGRDASHAWPSVTDAAPGERADFQESTEENGPRGKNVKIVFSHSENKPSIHQASKTKGHVKKTCEIRDFDDVHKSKATPPTSNIFVANQWNGDSILNKLRIIEIDSASEEEDQGKDTSKDKGRNSSTAQKTDCTKLITEMPESLEAPSTAPKILPVTKHTATEETRNEHALKVDTTIAQTNKKSVKKLKKKRQITKPEKLKDQKEETEVKERKHNYTCADPPACKAEKANFCYEDEILSGWFVNGSDAASATNDSLGLDKALKLEIKTARRLERSKVKADKDPASRIHAIVADEGELYETSLPAAREAAVKTVCDDPMMKAAKAKRGKKGKQTKDRTVLEASNKPVDIAVNTARIEQQPAAAAPAVPSDDATSATVTGDSDLAEKEHESPTRKTRHEGKAKTAKKVRRGSSRKRASQLSCEFQYLFSVDVKRSGRGTDEMATELEHSENNESSCRSVDPTLLPILDTSDEGFPALPSQQDSKETNGSPASENKSTVEDEDLNDGDFLETDAANNLLLDNYTSASPVRLGKKGEVLPYVPPYVLDVMDALPPASVSPDGRSMLEWRRSLLPYLPKHALPVFHNKYKAKLGRKLDLRRSKVKRATLSRHSGIIDRIRHQLAVPGGLDHIVTEPSWFPKSVSGPSTTNQPRSEAATEDKQGNPLGRPSEPASYASIVKKAIEHKDEPVKESQTRDSEPSSADSQPDVPPVFGAQSPDHTTCQADATEDTTHKQPVERYEEKCICRMSQNFPKEFSNYNTDNQAQSTISCLQMQLVPVSNPTFSPRIRPVSDDAEVTLSWPTPKAFVPPLTAALVSSQAAFTHGAAAGSHGPRLETPSLHIRVSAKAHTKTQSGSPPRRAKAQLAPLEKEKSSASSDCQADTEREEQAALLNMALSSCLVDNAELRKTVVSLERQLHSLKTEHQRVVGQTQVQSPRVKSQLSPTRTKRAISPLSLEQRKVPVCKWAGKIARLVRSNVEIISLSAKVKDYELEIASLQNQLNSLKEALQVESKRSRRALTKWFKAKLKVKVLRSRLAEVKDEEVSSSGDGGDDLPRSAQPDKAAGATQTLISPQTGWDEAPDDWEPPCKRAKLDKDAADNATNTTKETYVVEVETKPAPLLQPAAGVPVRVSRPPPSFQPLASPATPAYALTHLSPFFNLFPGNCSETGNPYLERNLLQQQQPQPPFQQAVVAPLYHNGYGQDIQHQNYQLHPQQQLQFSNSVAKCASTLQRTHCPRPLQQPTPQPSNPQHTMFQGAAPIRNQPSQR</sequence>
<keyword evidence="1 2" id="KW-0175">Coiled coil</keyword>
<feature type="region of interest" description="Disordered" evidence="3">
    <location>
        <begin position="131"/>
        <end position="173"/>
    </location>
</feature>
<feature type="compositionally biased region" description="Basic and acidic residues" evidence="3">
    <location>
        <begin position="910"/>
        <end position="928"/>
    </location>
</feature>
<feature type="compositionally biased region" description="Basic residues" evidence="3">
    <location>
        <begin position="626"/>
        <end position="648"/>
    </location>
</feature>
<evidence type="ECO:0000313" key="5">
    <source>
        <dbReference type="EMBL" id="RUS81332.1"/>
    </source>
</evidence>
<feature type="region of interest" description="Disordered" evidence="3">
    <location>
        <begin position="1269"/>
        <end position="1332"/>
    </location>
</feature>
<organism evidence="5 6">
    <name type="scientific">Elysia chlorotica</name>
    <name type="common">Eastern emerald elysia</name>
    <name type="synonym">Sea slug</name>
    <dbReference type="NCBI Taxonomy" id="188477"/>
    <lineage>
        <taxon>Eukaryota</taxon>
        <taxon>Metazoa</taxon>
        <taxon>Spiralia</taxon>
        <taxon>Lophotrochozoa</taxon>
        <taxon>Mollusca</taxon>
        <taxon>Gastropoda</taxon>
        <taxon>Heterobranchia</taxon>
        <taxon>Euthyneura</taxon>
        <taxon>Panpulmonata</taxon>
        <taxon>Sacoglossa</taxon>
        <taxon>Placobranchoidea</taxon>
        <taxon>Plakobranchidae</taxon>
        <taxon>Elysia</taxon>
    </lineage>
</organism>
<feature type="compositionally biased region" description="Low complexity" evidence="3">
    <location>
        <begin position="593"/>
        <end position="608"/>
    </location>
</feature>
<feature type="compositionally biased region" description="Basic and acidic residues" evidence="3">
    <location>
        <begin position="348"/>
        <end position="357"/>
    </location>
</feature>
<feature type="region of interest" description="Disordered" evidence="3">
    <location>
        <begin position="1463"/>
        <end position="1496"/>
    </location>
</feature>
<feature type="region of interest" description="Disordered" evidence="3">
    <location>
        <begin position="865"/>
        <end position="966"/>
    </location>
</feature>
<feature type="region of interest" description="Disordered" evidence="3">
    <location>
        <begin position="592"/>
        <end position="648"/>
    </location>
</feature>
<evidence type="ECO:0000256" key="3">
    <source>
        <dbReference type="SAM" id="MobiDB-lite"/>
    </source>
</evidence>
<feature type="region of interest" description="Disordered" evidence="3">
    <location>
        <begin position="676"/>
        <end position="739"/>
    </location>
</feature>
<gene>
    <name evidence="5" type="ORF">EGW08_010899</name>
</gene>
<feature type="compositionally biased region" description="Basic and acidic residues" evidence="3">
    <location>
        <begin position="131"/>
        <end position="153"/>
    </location>
</feature>
<keyword evidence="6" id="KW-1185">Reference proteome</keyword>
<evidence type="ECO:0000256" key="1">
    <source>
        <dbReference type="ARBA" id="ARBA00023054"/>
    </source>
</evidence>
<dbReference type="Gene3D" id="2.60.40.2840">
    <property type="match status" value="1"/>
</dbReference>
<feature type="region of interest" description="Disordered" evidence="3">
    <location>
        <begin position="555"/>
        <end position="576"/>
    </location>
</feature>
<feature type="region of interest" description="Disordered" evidence="3">
    <location>
        <begin position="243"/>
        <end position="268"/>
    </location>
</feature>
<feature type="compositionally biased region" description="Polar residues" evidence="3">
    <location>
        <begin position="710"/>
        <end position="727"/>
    </location>
</feature>
<proteinExistence type="predicted"/>
<comment type="caution">
    <text evidence="5">The sequence shown here is derived from an EMBL/GenBank/DDBJ whole genome shotgun (WGS) entry which is preliminary data.</text>
</comment>
<feature type="compositionally biased region" description="Basic and acidic residues" evidence="3">
    <location>
        <begin position="1315"/>
        <end position="1327"/>
    </location>
</feature>
<dbReference type="PANTHER" id="PTHR31915">
    <property type="entry name" value="SKICH DOMAIN-CONTAINING PROTEIN"/>
    <property type="match status" value="1"/>
</dbReference>
<dbReference type="Proteomes" id="UP000271974">
    <property type="component" value="Unassembled WGS sequence"/>
</dbReference>
<name>A0A433TIB7_ELYCH</name>
<feature type="compositionally biased region" description="Polar residues" evidence="3">
    <location>
        <begin position="873"/>
        <end position="882"/>
    </location>
</feature>
<feature type="region of interest" description="Disordered" evidence="3">
    <location>
        <begin position="1074"/>
        <end position="1113"/>
    </location>
</feature>
<feature type="region of interest" description="Disordered" evidence="3">
    <location>
        <begin position="342"/>
        <end position="367"/>
    </location>
</feature>
<protein>
    <recommendedName>
        <fullName evidence="4">SKICH domain-containing protein</fullName>
    </recommendedName>
</protein>
<reference evidence="5 6" key="1">
    <citation type="submission" date="2019-01" db="EMBL/GenBank/DDBJ databases">
        <title>A draft genome assembly of the solar-powered sea slug Elysia chlorotica.</title>
        <authorList>
            <person name="Cai H."/>
            <person name="Li Q."/>
            <person name="Fang X."/>
            <person name="Li J."/>
            <person name="Curtis N.E."/>
            <person name="Altenburger A."/>
            <person name="Shibata T."/>
            <person name="Feng M."/>
            <person name="Maeda T."/>
            <person name="Schwartz J.A."/>
            <person name="Shigenobu S."/>
            <person name="Lundholm N."/>
            <person name="Nishiyama T."/>
            <person name="Yang H."/>
            <person name="Hasebe M."/>
            <person name="Li S."/>
            <person name="Pierce S.K."/>
            <person name="Wang J."/>
        </authorList>
    </citation>
    <scope>NUCLEOTIDE SEQUENCE [LARGE SCALE GENOMIC DNA]</scope>
    <source>
        <strain evidence="5">EC2010</strain>
        <tissue evidence="5">Whole organism of an adult</tissue>
    </source>
</reference>
<dbReference type="InterPro" id="IPR041611">
    <property type="entry name" value="SKICH"/>
</dbReference>
<evidence type="ECO:0000313" key="6">
    <source>
        <dbReference type="Proteomes" id="UP000271974"/>
    </source>
</evidence>
<dbReference type="Pfam" id="PF17751">
    <property type="entry name" value="SKICH"/>
    <property type="match status" value="1"/>
</dbReference>
<dbReference type="EMBL" id="RQTK01000343">
    <property type="protein sequence ID" value="RUS81332.1"/>
    <property type="molecule type" value="Genomic_DNA"/>
</dbReference>
<feature type="compositionally biased region" description="Basic residues" evidence="3">
    <location>
        <begin position="556"/>
        <end position="565"/>
    </location>
</feature>
<feature type="coiled-coil region" evidence="2">
    <location>
        <begin position="1209"/>
        <end position="1243"/>
    </location>
</feature>
<feature type="domain" description="SKICH" evidence="4">
    <location>
        <begin position="23"/>
        <end position="128"/>
    </location>
</feature>
<dbReference type="STRING" id="188477.A0A433TIB7"/>
<evidence type="ECO:0000259" key="4">
    <source>
        <dbReference type="Pfam" id="PF17751"/>
    </source>
</evidence>
<evidence type="ECO:0000256" key="2">
    <source>
        <dbReference type="SAM" id="Coils"/>
    </source>
</evidence>
<dbReference type="PANTHER" id="PTHR31915:SF6">
    <property type="entry name" value="SKICH DOMAIN-CONTAINING PROTEIN"/>
    <property type="match status" value="1"/>
</dbReference>
<feature type="non-terminal residue" evidence="5">
    <location>
        <position position="1496"/>
    </location>
</feature>